<keyword evidence="2" id="KW-1185">Reference proteome</keyword>
<dbReference type="InterPro" id="IPR042266">
    <property type="entry name" value="PPPDE_sf"/>
</dbReference>
<accession>E4Y1R9</accession>
<evidence type="ECO:0000313" key="1">
    <source>
        <dbReference type="EMBL" id="CBY15813.1"/>
    </source>
</evidence>
<reference evidence="1" key="1">
    <citation type="journal article" date="2010" name="Science">
        <title>Plasticity of animal genome architecture unmasked by rapid evolution of a pelagic tunicate.</title>
        <authorList>
            <person name="Denoeud F."/>
            <person name="Henriet S."/>
            <person name="Mungpakdee S."/>
            <person name="Aury J.M."/>
            <person name="Da Silva C."/>
            <person name="Brinkmann H."/>
            <person name="Mikhaleva J."/>
            <person name="Olsen L.C."/>
            <person name="Jubin C."/>
            <person name="Canestro C."/>
            <person name="Bouquet J.M."/>
            <person name="Danks G."/>
            <person name="Poulain J."/>
            <person name="Campsteijn C."/>
            <person name="Adamski M."/>
            <person name="Cross I."/>
            <person name="Yadetie F."/>
            <person name="Muffato M."/>
            <person name="Louis A."/>
            <person name="Butcher S."/>
            <person name="Tsagkogeorga G."/>
            <person name="Konrad A."/>
            <person name="Singh S."/>
            <person name="Jensen M.F."/>
            <person name="Cong E.H."/>
            <person name="Eikeseth-Otteraa H."/>
            <person name="Noel B."/>
            <person name="Anthouard V."/>
            <person name="Porcel B.M."/>
            <person name="Kachouri-Lafond R."/>
            <person name="Nishino A."/>
            <person name="Ugolini M."/>
            <person name="Chourrout P."/>
            <person name="Nishida H."/>
            <person name="Aasland R."/>
            <person name="Huzurbazar S."/>
            <person name="Westhof E."/>
            <person name="Delsuc F."/>
            <person name="Lehrach H."/>
            <person name="Reinhardt R."/>
            <person name="Weissenbach J."/>
            <person name="Roy S.W."/>
            <person name="Artiguenave F."/>
            <person name="Postlethwait J.H."/>
            <person name="Manak J.R."/>
            <person name="Thompson E.M."/>
            <person name="Jaillon O."/>
            <person name="Du Pasquier L."/>
            <person name="Boudinot P."/>
            <person name="Liberles D.A."/>
            <person name="Volff J.N."/>
            <person name="Philippe H."/>
            <person name="Lenhard B."/>
            <person name="Roest Crollius H."/>
            <person name="Wincker P."/>
            <person name="Chourrout D."/>
        </authorList>
    </citation>
    <scope>NUCLEOTIDE SEQUENCE [LARGE SCALE GENOMIC DNA]</scope>
</reference>
<gene>
    <name evidence="1" type="ORF">GSOID_T00014133001</name>
</gene>
<dbReference type="OrthoDB" id="10330415at2759"/>
<dbReference type="Proteomes" id="UP000001307">
    <property type="component" value="Unassembled WGS sequence"/>
</dbReference>
<evidence type="ECO:0000313" key="2">
    <source>
        <dbReference type="Proteomes" id="UP000001307"/>
    </source>
</evidence>
<proteinExistence type="predicted"/>
<dbReference type="AlphaFoldDB" id="E4Y1R9"/>
<organism evidence="1">
    <name type="scientific">Oikopleura dioica</name>
    <name type="common">Tunicate</name>
    <dbReference type="NCBI Taxonomy" id="34765"/>
    <lineage>
        <taxon>Eukaryota</taxon>
        <taxon>Metazoa</taxon>
        <taxon>Chordata</taxon>
        <taxon>Tunicata</taxon>
        <taxon>Appendicularia</taxon>
        <taxon>Copelata</taxon>
        <taxon>Oikopleuridae</taxon>
        <taxon>Oikopleura</taxon>
    </lineage>
</organism>
<sequence>MGNAKSARSEQIDIFSPSEVYVILYENGISNYTVINRSVNASTAVSSNTEVPAICSIVFKGNEFVFDTSIKEFAEPGSMKPNIREIFNLAQQFPESFRDKTQQEWLQFIDQLENEFNPSNYHWCKHNSLHFVQRACEFFNIDLRAREDFRKMLEDMFGVEHKFIQGFYNVAGYALYAAGVAVGNANPATRIAPGLIQASRIISPNNPLHHLQ</sequence>
<protein>
    <submittedName>
        <fullName evidence="1">Uncharacterized protein</fullName>
    </submittedName>
</protein>
<name>E4Y1R9_OIKDI</name>
<dbReference type="InParanoid" id="E4Y1R9"/>
<dbReference type="EMBL" id="FN653679">
    <property type="protein sequence ID" value="CBY15813.1"/>
    <property type="molecule type" value="Genomic_DNA"/>
</dbReference>
<dbReference type="Gene3D" id="3.90.1720.30">
    <property type="entry name" value="PPPDE domains"/>
    <property type="match status" value="1"/>
</dbReference>